<proteinExistence type="predicted"/>
<sequence>MVGYMYVQYLYRWSDYSYPLIRDAEPGKTRLEMLSEFLSDEALKITTTANSMCMRSEKYKNSDHSQACVTPRVGGAGASLAPAASRGRI</sequence>
<organism evidence="1 2">
    <name type="scientific">Plutella xylostella</name>
    <name type="common">Diamondback moth</name>
    <name type="synonym">Plutella maculipennis</name>
    <dbReference type="NCBI Taxonomy" id="51655"/>
    <lineage>
        <taxon>Eukaryota</taxon>
        <taxon>Metazoa</taxon>
        <taxon>Ecdysozoa</taxon>
        <taxon>Arthropoda</taxon>
        <taxon>Hexapoda</taxon>
        <taxon>Insecta</taxon>
        <taxon>Pterygota</taxon>
        <taxon>Neoptera</taxon>
        <taxon>Endopterygota</taxon>
        <taxon>Lepidoptera</taxon>
        <taxon>Glossata</taxon>
        <taxon>Ditrysia</taxon>
        <taxon>Yponomeutoidea</taxon>
        <taxon>Plutellidae</taxon>
        <taxon>Plutella</taxon>
    </lineage>
</organism>
<name>A0ABQ7Q6H5_PLUXY</name>
<comment type="caution">
    <text evidence="1">The sequence shown here is derived from an EMBL/GenBank/DDBJ whole genome shotgun (WGS) entry which is preliminary data.</text>
</comment>
<evidence type="ECO:0000313" key="1">
    <source>
        <dbReference type="EMBL" id="KAG7300839.1"/>
    </source>
</evidence>
<keyword evidence="2" id="KW-1185">Reference proteome</keyword>
<gene>
    <name evidence="1" type="ORF">JYU34_015178</name>
</gene>
<protein>
    <submittedName>
        <fullName evidence="1">Uncharacterized protein</fullName>
    </submittedName>
</protein>
<dbReference type="Proteomes" id="UP000823941">
    <property type="component" value="Chromosome 20"/>
</dbReference>
<accession>A0ABQ7Q6H5</accession>
<reference evidence="1 2" key="1">
    <citation type="submission" date="2021-06" db="EMBL/GenBank/DDBJ databases">
        <title>A haploid diamondback moth (Plutella xylostella L.) genome assembly resolves 31 chromosomes and identifies a diamide resistance mutation.</title>
        <authorList>
            <person name="Ward C.M."/>
            <person name="Perry K.D."/>
            <person name="Baker G."/>
            <person name="Powis K."/>
            <person name="Heckel D.G."/>
            <person name="Baxter S.W."/>
        </authorList>
    </citation>
    <scope>NUCLEOTIDE SEQUENCE [LARGE SCALE GENOMIC DNA]</scope>
    <source>
        <strain evidence="1 2">LV</strain>
        <tissue evidence="1">Single pupa</tissue>
    </source>
</reference>
<dbReference type="EMBL" id="JAHIBW010000020">
    <property type="protein sequence ID" value="KAG7300839.1"/>
    <property type="molecule type" value="Genomic_DNA"/>
</dbReference>
<evidence type="ECO:0000313" key="2">
    <source>
        <dbReference type="Proteomes" id="UP000823941"/>
    </source>
</evidence>